<organism evidence="1 2">
    <name type="scientific">Salmonella enterica I</name>
    <dbReference type="NCBI Taxonomy" id="59201"/>
    <lineage>
        <taxon>Bacteria</taxon>
        <taxon>Pseudomonadati</taxon>
        <taxon>Pseudomonadota</taxon>
        <taxon>Gammaproteobacteria</taxon>
        <taxon>Enterobacterales</taxon>
        <taxon>Enterobacteriaceae</taxon>
        <taxon>Salmonella</taxon>
    </lineage>
</organism>
<protein>
    <submittedName>
        <fullName evidence="1">Uncharacterized protein</fullName>
    </submittedName>
</protein>
<dbReference type="AlphaFoldDB" id="A0A379UQ57"/>
<gene>
    <name evidence="1" type="ORF">NCTC5798_01369</name>
</gene>
<reference evidence="1 2" key="1">
    <citation type="submission" date="2018-06" db="EMBL/GenBank/DDBJ databases">
        <authorList>
            <consortium name="Pathogen Informatics"/>
            <person name="Doyle S."/>
        </authorList>
    </citation>
    <scope>NUCLEOTIDE SEQUENCE [LARGE SCALE GENOMIC DNA]</scope>
    <source>
        <strain evidence="1 2">NCTC5798</strain>
    </source>
</reference>
<proteinExistence type="predicted"/>
<name>A0A379UQ57_SALET</name>
<dbReference type="EMBL" id="UGXK01000001">
    <property type="protein sequence ID" value="SUG70265.1"/>
    <property type="molecule type" value="Genomic_DNA"/>
</dbReference>
<evidence type="ECO:0000313" key="2">
    <source>
        <dbReference type="Proteomes" id="UP000255534"/>
    </source>
</evidence>
<accession>A0A379UQ57</accession>
<dbReference type="Proteomes" id="UP000255534">
    <property type="component" value="Unassembled WGS sequence"/>
</dbReference>
<sequence>MQQFDVSHPGEIIARELAEMGISINRFIDENWHPAGFPGRENDVNR</sequence>
<evidence type="ECO:0000313" key="1">
    <source>
        <dbReference type="EMBL" id="SUG70265.1"/>
    </source>
</evidence>